<dbReference type="GO" id="GO:0046872">
    <property type="term" value="F:metal ion binding"/>
    <property type="evidence" value="ECO:0007669"/>
    <property type="project" value="UniProtKB-KW"/>
</dbReference>
<dbReference type="GO" id="GO:0005525">
    <property type="term" value="F:GTP binding"/>
    <property type="evidence" value="ECO:0007669"/>
    <property type="project" value="UniProtKB-KW"/>
</dbReference>
<dbReference type="PANTHER" id="PTHR47917:SF1">
    <property type="entry name" value="COENZYME F420:L-GLUTAMATE LIGASE"/>
    <property type="match status" value="1"/>
</dbReference>
<evidence type="ECO:0000313" key="9">
    <source>
        <dbReference type="EMBL" id="PPK97799.1"/>
    </source>
</evidence>
<proteinExistence type="predicted"/>
<keyword evidence="2" id="KW-0479">Metal-binding</keyword>
<evidence type="ECO:0000259" key="8">
    <source>
        <dbReference type="Pfam" id="PF01996"/>
    </source>
</evidence>
<evidence type="ECO:0000256" key="6">
    <source>
        <dbReference type="ARBA" id="ARBA00023134"/>
    </source>
</evidence>
<organism evidence="9 10">
    <name type="scientific">Kineococcus xinjiangensis</name>
    <dbReference type="NCBI Taxonomy" id="512762"/>
    <lineage>
        <taxon>Bacteria</taxon>
        <taxon>Bacillati</taxon>
        <taxon>Actinomycetota</taxon>
        <taxon>Actinomycetes</taxon>
        <taxon>Kineosporiales</taxon>
        <taxon>Kineosporiaceae</taxon>
        <taxon>Kineococcus</taxon>
    </lineage>
</organism>
<dbReference type="AlphaFoldDB" id="A0A2S6IU70"/>
<dbReference type="Proteomes" id="UP000239485">
    <property type="component" value="Unassembled WGS sequence"/>
</dbReference>
<keyword evidence="1 9" id="KW-0436">Ligase</keyword>
<evidence type="ECO:0000256" key="7">
    <source>
        <dbReference type="ARBA" id="ARBA00023211"/>
    </source>
</evidence>
<reference evidence="9 10" key="1">
    <citation type="submission" date="2018-02" db="EMBL/GenBank/DDBJ databases">
        <title>Genomic Encyclopedia of Archaeal and Bacterial Type Strains, Phase II (KMG-II): from individual species to whole genera.</title>
        <authorList>
            <person name="Goeker M."/>
        </authorList>
    </citation>
    <scope>NUCLEOTIDE SEQUENCE [LARGE SCALE GENOMIC DNA]</scope>
    <source>
        <strain evidence="9 10">DSM 22857</strain>
    </source>
</reference>
<dbReference type="Pfam" id="PF01996">
    <property type="entry name" value="F420_ligase"/>
    <property type="match status" value="1"/>
</dbReference>
<keyword evidence="6" id="KW-0342">GTP-binding</keyword>
<dbReference type="Gene3D" id="3.30.1330.100">
    <property type="entry name" value="CofE-like"/>
    <property type="match status" value="1"/>
</dbReference>
<keyword evidence="5" id="KW-0630">Potassium</keyword>
<evidence type="ECO:0000256" key="3">
    <source>
        <dbReference type="ARBA" id="ARBA00022741"/>
    </source>
</evidence>
<protein>
    <submittedName>
        <fullName evidence="9">Coenzyme F420-0:L-glutamate ligase/coenzyme F420-1:gamma-L-glutamate ligase</fullName>
    </submittedName>
</protein>
<sequence>MPAVPVLEVRALTGMGEVRAGDDLAALLVAALPCPPADGDVLAVSSKVWSKAEGLTRPAAERDAAVAEQSRRTVAARRTTRGLAAIVESAAGPVMAAAGVDASNTPAGTVLLLPADPDEAARRLRARLRELTGVRLAVVLTDTAGRPWRVGQTDFALGCAGLRVGDDLRGGVDAEGRPLEVTVRALADEVAAAADLVKGKVLRVPAALVRGLAAEVGEEDGPGAASLLRAPGEDWFRLGHVEAVRAALGAAHLAPPPVAPGPVGERVRRAVAVALAAGGGGCTALPHGREVRLAGGDGVALGMLVQRLLAALWAEDLRGVLRRDGDVVVVSAETARQR</sequence>
<evidence type="ECO:0000256" key="2">
    <source>
        <dbReference type="ARBA" id="ARBA00022723"/>
    </source>
</evidence>
<dbReference type="GO" id="GO:0052618">
    <property type="term" value="F:coenzyme F420-0:L-glutamate ligase activity"/>
    <property type="evidence" value="ECO:0007669"/>
    <property type="project" value="TreeGrafter"/>
</dbReference>
<evidence type="ECO:0000256" key="4">
    <source>
        <dbReference type="ARBA" id="ARBA00022842"/>
    </source>
</evidence>
<keyword evidence="7" id="KW-0464">Manganese</keyword>
<dbReference type="SUPFAM" id="SSF144010">
    <property type="entry name" value="CofE-like"/>
    <property type="match status" value="1"/>
</dbReference>
<evidence type="ECO:0000313" key="10">
    <source>
        <dbReference type="Proteomes" id="UP000239485"/>
    </source>
</evidence>
<dbReference type="Gene3D" id="3.90.1660.10">
    <property type="entry name" value="CofE-like domain"/>
    <property type="match status" value="1"/>
</dbReference>
<gene>
    <name evidence="9" type="ORF">CLV92_103334</name>
</gene>
<keyword evidence="3" id="KW-0547">Nucleotide-binding</keyword>
<dbReference type="InterPro" id="IPR008225">
    <property type="entry name" value="F420-0_g-glutamyl_ligase"/>
</dbReference>
<keyword evidence="10" id="KW-1185">Reference proteome</keyword>
<accession>A0A2S6IU70</accession>
<evidence type="ECO:0000256" key="5">
    <source>
        <dbReference type="ARBA" id="ARBA00022958"/>
    </source>
</evidence>
<dbReference type="NCBIfam" id="TIGR01916">
    <property type="entry name" value="F420_cofE"/>
    <property type="match status" value="1"/>
</dbReference>
<dbReference type="InterPro" id="IPR002847">
    <property type="entry name" value="F420-0_gamma-glut_ligase-dom"/>
</dbReference>
<evidence type="ECO:0000256" key="1">
    <source>
        <dbReference type="ARBA" id="ARBA00022598"/>
    </source>
</evidence>
<feature type="domain" description="Coenzyme F420:L-glutamate ligase-like" evidence="8">
    <location>
        <begin position="16"/>
        <end position="211"/>
    </location>
</feature>
<comment type="caution">
    <text evidence="9">The sequence shown here is derived from an EMBL/GenBank/DDBJ whole genome shotgun (WGS) entry which is preliminary data.</text>
</comment>
<dbReference type="PANTHER" id="PTHR47917">
    <property type="match status" value="1"/>
</dbReference>
<name>A0A2S6IU70_9ACTN</name>
<dbReference type="EMBL" id="PTJD01000003">
    <property type="protein sequence ID" value="PPK97799.1"/>
    <property type="molecule type" value="Genomic_DNA"/>
</dbReference>
<keyword evidence="4" id="KW-0460">Magnesium</keyword>